<evidence type="ECO:0000256" key="1">
    <source>
        <dbReference type="SAM" id="SignalP"/>
    </source>
</evidence>
<protein>
    <recommendedName>
        <fullName evidence="4">DUF1311 domain-containing protein</fullName>
    </recommendedName>
</protein>
<dbReference type="OrthoDB" id="8965557at2"/>
<evidence type="ECO:0000313" key="2">
    <source>
        <dbReference type="EMBL" id="QBP09636.1"/>
    </source>
</evidence>
<reference evidence="2 3" key="1">
    <citation type="submission" date="2019-03" db="EMBL/GenBank/DDBJ databases">
        <title>Comparative insights into the high quality Complete genome sequence of highly metal resistant Cupriavidus metallidurans strain BS1 isolated from a gold-copper mine.</title>
        <authorList>
            <person name="Mazhar H.S."/>
            <person name="Rensing C."/>
        </authorList>
    </citation>
    <scope>NUCLEOTIDE SEQUENCE [LARGE SCALE GENOMIC DNA]</scope>
    <source>
        <strain evidence="2 3">BS1</strain>
    </source>
</reference>
<sequence length="149" mass="16925">MSRLFAVMLLTLTATGAGAATAVTKCESSQDTLYTATPSCPAGYTNTTRTMRGSVITVPRATPKARQAEMAYLQHQAQISQQIQAWDERDAEQDWRLMNAFWNQCRVLDYQIRGTEWAMEHTEYWSRADRYREAVNAARATQFQIGCFL</sequence>
<dbReference type="Proteomes" id="UP000253772">
    <property type="component" value="Chromosome c1"/>
</dbReference>
<name>A0A482INW7_9BURK</name>
<evidence type="ECO:0008006" key="4">
    <source>
        <dbReference type="Google" id="ProtNLM"/>
    </source>
</evidence>
<organism evidence="2 3">
    <name type="scientific">Cupriavidus metallidurans</name>
    <dbReference type="NCBI Taxonomy" id="119219"/>
    <lineage>
        <taxon>Bacteria</taxon>
        <taxon>Pseudomonadati</taxon>
        <taxon>Pseudomonadota</taxon>
        <taxon>Betaproteobacteria</taxon>
        <taxon>Burkholderiales</taxon>
        <taxon>Burkholderiaceae</taxon>
        <taxon>Cupriavidus</taxon>
    </lineage>
</organism>
<dbReference type="AlphaFoldDB" id="A0A482INW7"/>
<evidence type="ECO:0000313" key="3">
    <source>
        <dbReference type="Proteomes" id="UP000253772"/>
    </source>
</evidence>
<keyword evidence="1" id="KW-0732">Signal</keyword>
<accession>A0A482INW7</accession>
<feature type="signal peptide" evidence="1">
    <location>
        <begin position="1"/>
        <end position="19"/>
    </location>
</feature>
<proteinExistence type="predicted"/>
<dbReference type="EMBL" id="CP037900">
    <property type="protein sequence ID" value="QBP09636.1"/>
    <property type="molecule type" value="Genomic_DNA"/>
</dbReference>
<dbReference type="RefSeq" id="WP_017512279.1">
    <property type="nucleotide sequence ID" value="NZ_CP037900.1"/>
</dbReference>
<feature type="chain" id="PRO_5019864988" description="DUF1311 domain-containing protein" evidence="1">
    <location>
        <begin position="20"/>
        <end position="149"/>
    </location>
</feature>
<gene>
    <name evidence="2" type="ORF">DDF84_007605</name>
</gene>